<evidence type="ECO:0000313" key="5">
    <source>
        <dbReference type="Proteomes" id="UP001373496"/>
    </source>
</evidence>
<evidence type="ECO:0000259" key="2">
    <source>
        <dbReference type="Pfam" id="PF08223"/>
    </source>
</evidence>
<keyword evidence="5" id="KW-1185">Reference proteome</keyword>
<dbReference type="Pfam" id="PF20803">
    <property type="entry name" value="PaaX_M"/>
    <property type="match status" value="1"/>
</dbReference>
<feature type="domain" description="Transcriptional repressor PaaX-like central Cas2-like" evidence="3">
    <location>
        <begin position="105"/>
        <end position="181"/>
    </location>
</feature>
<dbReference type="Pfam" id="PF07848">
    <property type="entry name" value="PaaX"/>
    <property type="match status" value="1"/>
</dbReference>
<feature type="domain" description="Transcriptional repressor PaaX-like C-terminal" evidence="2">
    <location>
        <begin position="187"/>
        <end position="273"/>
    </location>
</feature>
<evidence type="ECO:0000259" key="1">
    <source>
        <dbReference type="Pfam" id="PF07848"/>
    </source>
</evidence>
<evidence type="ECO:0000313" key="4">
    <source>
        <dbReference type="EMBL" id="MEI4279994.1"/>
    </source>
</evidence>
<dbReference type="InterPro" id="IPR012906">
    <property type="entry name" value="PaaX-like_N"/>
</dbReference>
<accession>A0ABU8E8N1</accession>
<dbReference type="PANTHER" id="PTHR30319">
    <property type="entry name" value="PHENYLACETIC ACID REGULATOR-RELATED TRANSCRIPTIONAL REPRESSOR"/>
    <property type="match status" value="1"/>
</dbReference>
<sequence length="279" mass="30200">MSPEVEERRDGGGRASRTVVVTFLGAVVRRMGGWLPIGGSIDLLAALDLDGPTVRTAVFRLKKRGWLDPESRGGVRGYALTPLAADSFARGDEIIWHARQPAALTDGWCIVNFSVPESMRSRRQQLRSHLSSLGFGNVGTATWIAPARMLPAAQAAITELDLVGHSAVFVGDHVAGQDLATLIRESWDLAGIDQRYREFVAEHADTLAVVEGGVDPATAFATYLQVVDAWRRLPYRDPGLPRTLLPDDWAGPRAAAVFEQLVQALEGRALAHAAGHWPA</sequence>
<dbReference type="InterPro" id="IPR048846">
    <property type="entry name" value="PaaX-like_central"/>
</dbReference>
<protein>
    <submittedName>
        <fullName evidence="4">PaaX family transcriptional regulator C-terminal domain-containing protein</fullName>
    </submittedName>
</protein>
<dbReference type="InterPro" id="IPR011965">
    <property type="entry name" value="PaaX_trns_reg"/>
</dbReference>
<name>A0ABU8E8N1_9ACTN</name>
<organism evidence="4 5">
    <name type="scientific">Klenkia terrae</name>
    <dbReference type="NCBI Taxonomy" id="1052259"/>
    <lineage>
        <taxon>Bacteria</taxon>
        <taxon>Bacillati</taxon>
        <taxon>Actinomycetota</taxon>
        <taxon>Actinomycetes</taxon>
        <taxon>Geodermatophilales</taxon>
        <taxon>Geodermatophilaceae</taxon>
        <taxon>Klenkia</taxon>
    </lineage>
</organism>
<dbReference type="PANTHER" id="PTHR30319:SF1">
    <property type="entry name" value="TRANSCRIPTIONAL REPRESSOR PAAX"/>
    <property type="match status" value="1"/>
</dbReference>
<dbReference type="Gene3D" id="1.20.58.1460">
    <property type="match status" value="1"/>
</dbReference>
<dbReference type="PIRSF" id="PIRSF020623">
    <property type="entry name" value="PaaX"/>
    <property type="match status" value="1"/>
</dbReference>
<feature type="domain" description="Transcriptional repressor PaaX-like N-terminal" evidence="1">
    <location>
        <begin position="17"/>
        <end position="81"/>
    </location>
</feature>
<dbReference type="InterPro" id="IPR013225">
    <property type="entry name" value="PaaX_C"/>
</dbReference>
<proteinExistence type="predicted"/>
<dbReference type="InterPro" id="IPR036388">
    <property type="entry name" value="WH-like_DNA-bd_sf"/>
</dbReference>
<dbReference type="RefSeq" id="WP_225233880.1">
    <property type="nucleotide sequence ID" value="NZ_JBAPLV010000018.1"/>
</dbReference>
<comment type="caution">
    <text evidence="4">The sequence shown here is derived from an EMBL/GenBank/DDBJ whole genome shotgun (WGS) entry which is preliminary data.</text>
</comment>
<dbReference type="EMBL" id="JBAPLV010000018">
    <property type="protein sequence ID" value="MEI4279994.1"/>
    <property type="molecule type" value="Genomic_DNA"/>
</dbReference>
<dbReference type="Gene3D" id="1.10.10.10">
    <property type="entry name" value="Winged helix-like DNA-binding domain superfamily/Winged helix DNA-binding domain"/>
    <property type="match status" value="1"/>
</dbReference>
<dbReference type="Proteomes" id="UP001373496">
    <property type="component" value="Unassembled WGS sequence"/>
</dbReference>
<dbReference type="Gene3D" id="3.30.70.2650">
    <property type="match status" value="1"/>
</dbReference>
<evidence type="ECO:0000259" key="3">
    <source>
        <dbReference type="Pfam" id="PF20803"/>
    </source>
</evidence>
<gene>
    <name evidence="4" type="ORF">UXQ13_16105</name>
</gene>
<reference evidence="4 5" key="1">
    <citation type="submission" date="2024-03" db="EMBL/GenBank/DDBJ databases">
        <title>Draft genome sequence of Klenkia terrae.</title>
        <authorList>
            <person name="Duangmal K."/>
            <person name="Chantavorakit T."/>
        </authorList>
    </citation>
    <scope>NUCLEOTIDE SEQUENCE [LARGE SCALE GENOMIC DNA]</scope>
    <source>
        <strain evidence="4 5">JCM 17786</strain>
    </source>
</reference>
<dbReference type="Pfam" id="PF08223">
    <property type="entry name" value="PaaX_C"/>
    <property type="match status" value="1"/>
</dbReference>